<reference evidence="1 2" key="1">
    <citation type="submission" date="2018-03" db="EMBL/GenBank/DDBJ databases">
        <title>Genomic Encyclopedia of Type Strains, Phase III (KMG-III): the genomes of soil and plant-associated and newly described type strains.</title>
        <authorList>
            <person name="Whitman W."/>
        </authorList>
    </citation>
    <scope>NUCLEOTIDE SEQUENCE [LARGE SCALE GENOMIC DNA]</scope>
    <source>
        <strain evidence="1 2">CGMCC 4.7104</strain>
    </source>
</reference>
<sequence>MDREEYLARVDVLLEMLIGIYFRLTKLLTLLPVPIELPRINDETDPFDVVHALVRVRTLILDLPLDDKVRSLLHMTLTEWPAVLDLCALCTMEDEQEEYRIDAIWLMIQRLGTLTEMLAPELGLNLDL</sequence>
<name>A0A2T0LXX1_9ACTN</name>
<organism evidence="1 2">
    <name type="scientific">Nonomuraea fuscirosea</name>
    <dbReference type="NCBI Taxonomy" id="1291556"/>
    <lineage>
        <taxon>Bacteria</taxon>
        <taxon>Bacillati</taxon>
        <taxon>Actinomycetota</taxon>
        <taxon>Actinomycetes</taxon>
        <taxon>Streptosporangiales</taxon>
        <taxon>Streptosporangiaceae</taxon>
        <taxon>Nonomuraea</taxon>
    </lineage>
</organism>
<proteinExistence type="predicted"/>
<accession>A0A2T0LXX1</accession>
<protein>
    <submittedName>
        <fullName evidence="1">Uncharacterized protein</fullName>
    </submittedName>
</protein>
<dbReference type="Proteomes" id="UP000238312">
    <property type="component" value="Unassembled WGS sequence"/>
</dbReference>
<dbReference type="RefSeq" id="WP_106252812.1">
    <property type="nucleotide sequence ID" value="NZ_JBFAIL010000042.1"/>
</dbReference>
<keyword evidence="2" id="KW-1185">Reference proteome</keyword>
<evidence type="ECO:0000313" key="1">
    <source>
        <dbReference type="EMBL" id="PRX48957.1"/>
    </source>
</evidence>
<dbReference type="EMBL" id="PVNG01000039">
    <property type="protein sequence ID" value="PRX48957.1"/>
    <property type="molecule type" value="Genomic_DNA"/>
</dbReference>
<gene>
    <name evidence="1" type="ORF">B0I32_13950</name>
</gene>
<dbReference type="AlphaFoldDB" id="A0A2T0LXX1"/>
<comment type="caution">
    <text evidence="1">The sequence shown here is derived from an EMBL/GenBank/DDBJ whole genome shotgun (WGS) entry which is preliminary data.</text>
</comment>
<evidence type="ECO:0000313" key="2">
    <source>
        <dbReference type="Proteomes" id="UP000238312"/>
    </source>
</evidence>